<proteinExistence type="predicted"/>
<gene>
    <name evidence="2" type="ORF">HZH66_007450</name>
</gene>
<reference evidence="2" key="1">
    <citation type="journal article" date="2020" name="G3 (Bethesda)">
        <title>High-Quality Assemblies for Three Invasive Social Wasps from the &lt;i&gt;Vespula&lt;/i&gt; Genus.</title>
        <authorList>
            <person name="Harrop T.W.R."/>
            <person name="Guhlin J."/>
            <person name="McLaughlin G.M."/>
            <person name="Permina E."/>
            <person name="Stockwell P."/>
            <person name="Gilligan J."/>
            <person name="Le Lec M.F."/>
            <person name="Gruber M.A.M."/>
            <person name="Quinn O."/>
            <person name="Lovegrove M."/>
            <person name="Duncan E.J."/>
            <person name="Remnant E.J."/>
            <person name="Van Eeckhoven J."/>
            <person name="Graham B."/>
            <person name="Knapp R.A."/>
            <person name="Langford K.W."/>
            <person name="Kronenberg Z."/>
            <person name="Press M.O."/>
            <person name="Eacker S.M."/>
            <person name="Wilson-Rankin E.E."/>
            <person name="Purcell J."/>
            <person name="Lester P.J."/>
            <person name="Dearden P.K."/>
        </authorList>
    </citation>
    <scope>NUCLEOTIDE SEQUENCE</scope>
    <source>
        <strain evidence="2">Marl-1</strain>
    </source>
</reference>
<organism evidence="2 3">
    <name type="scientific">Vespula vulgaris</name>
    <name type="common">Yellow jacket</name>
    <name type="synonym">Wasp</name>
    <dbReference type="NCBI Taxonomy" id="7454"/>
    <lineage>
        <taxon>Eukaryota</taxon>
        <taxon>Metazoa</taxon>
        <taxon>Ecdysozoa</taxon>
        <taxon>Arthropoda</taxon>
        <taxon>Hexapoda</taxon>
        <taxon>Insecta</taxon>
        <taxon>Pterygota</taxon>
        <taxon>Neoptera</taxon>
        <taxon>Endopterygota</taxon>
        <taxon>Hymenoptera</taxon>
        <taxon>Apocrita</taxon>
        <taxon>Aculeata</taxon>
        <taxon>Vespoidea</taxon>
        <taxon>Vespidae</taxon>
        <taxon>Vespinae</taxon>
        <taxon>Vespula</taxon>
    </lineage>
</organism>
<sequence>MGRLYGAREEGEGEGEREGEGEEEGGAQIRVGAEVGVGVRLAGESVIRVLRKVWYLWRNMVRPGLWHAAKSNLSRWMMAIPNGYQVTNLILSILLNVLIHTGEYHSLVNLSFRCVSFRFASLRFVSFRSCPFSLQLITFPFLSPFILPASTVEY</sequence>
<keyword evidence="3" id="KW-1185">Reference proteome</keyword>
<dbReference type="Proteomes" id="UP000614350">
    <property type="component" value="Unassembled WGS sequence"/>
</dbReference>
<evidence type="ECO:0000313" key="2">
    <source>
        <dbReference type="EMBL" id="KAF7396588.1"/>
    </source>
</evidence>
<feature type="region of interest" description="Disordered" evidence="1">
    <location>
        <begin position="1"/>
        <end position="25"/>
    </location>
</feature>
<comment type="caution">
    <text evidence="2">The sequence shown here is derived from an EMBL/GenBank/DDBJ whole genome shotgun (WGS) entry which is preliminary data.</text>
</comment>
<accession>A0A834N6X2</accession>
<evidence type="ECO:0000256" key="1">
    <source>
        <dbReference type="SAM" id="MobiDB-lite"/>
    </source>
</evidence>
<name>A0A834N6X2_VESVU</name>
<dbReference type="EMBL" id="JACSEA010000007">
    <property type="protein sequence ID" value="KAF7396588.1"/>
    <property type="molecule type" value="Genomic_DNA"/>
</dbReference>
<protein>
    <submittedName>
        <fullName evidence="2">Uncharacterized protein</fullName>
    </submittedName>
</protein>
<dbReference type="AlphaFoldDB" id="A0A834N6X2"/>
<feature type="compositionally biased region" description="Basic and acidic residues" evidence="1">
    <location>
        <begin position="1"/>
        <end position="18"/>
    </location>
</feature>
<evidence type="ECO:0000313" key="3">
    <source>
        <dbReference type="Proteomes" id="UP000614350"/>
    </source>
</evidence>